<comment type="caution">
    <text evidence="1">The sequence shown here is derived from an EMBL/GenBank/DDBJ whole genome shotgun (WGS) entry which is preliminary data.</text>
</comment>
<dbReference type="AlphaFoldDB" id="A0AAD1YA21"/>
<reference evidence="1" key="1">
    <citation type="submission" date="2023-07" db="EMBL/GenBank/DDBJ databases">
        <authorList>
            <consortium name="AG Swart"/>
            <person name="Singh M."/>
            <person name="Singh A."/>
            <person name="Seah K."/>
            <person name="Emmerich C."/>
        </authorList>
    </citation>
    <scope>NUCLEOTIDE SEQUENCE</scope>
    <source>
        <strain evidence="1">DP1</strain>
    </source>
</reference>
<accession>A0AAD1YA21</accession>
<dbReference type="EMBL" id="CAMPGE010029930">
    <property type="protein sequence ID" value="CAI2387420.1"/>
    <property type="molecule type" value="Genomic_DNA"/>
</dbReference>
<name>A0AAD1YA21_EUPCR</name>
<keyword evidence="2" id="KW-1185">Reference proteome</keyword>
<gene>
    <name evidence="1" type="ORF">ECRASSUSDP1_LOCUS29053</name>
</gene>
<evidence type="ECO:0000313" key="2">
    <source>
        <dbReference type="Proteomes" id="UP001295684"/>
    </source>
</evidence>
<sequence length="52" mass="5805">MSFCMPCSGFEVSGIFYVCNNLWCPAVNLFLNCLGRLLNGSIFVCRIFVTGF</sequence>
<proteinExistence type="predicted"/>
<protein>
    <submittedName>
        <fullName evidence="1">Uncharacterized protein</fullName>
    </submittedName>
</protein>
<dbReference type="Proteomes" id="UP001295684">
    <property type="component" value="Unassembled WGS sequence"/>
</dbReference>
<evidence type="ECO:0000313" key="1">
    <source>
        <dbReference type="EMBL" id="CAI2387420.1"/>
    </source>
</evidence>
<organism evidence="1 2">
    <name type="scientific">Euplotes crassus</name>
    <dbReference type="NCBI Taxonomy" id="5936"/>
    <lineage>
        <taxon>Eukaryota</taxon>
        <taxon>Sar</taxon>
        <taxon>Alveolata</taxon>
        <taxon>Ciliophora</taxon>
        <taxon>Intramacronucleata</taxon>
        <taxon>Spirotrichea</taxon>
        <taxon>Hypotrichia</taxon>
        <taxon>Euplotida</taxon>
        <taxon>Euplotidae</taxon>
        <taxon>Moneuplotes</taxon>
    </lineage>
</organism>